<gene>
    <name evidence="2" type="ORF">MCOS_LOCUS10341</name>
</gene>
<keyword evidence="3" id="KW-1185">Reference proteome</keyword>
<evidence type="ECO:0000313" key="4">
    <source>
        <dbReference type="WBParaSite" id="MCOS_0001034001-mRNA-1"/>
    </source>
</evidence>
<keyword evidence="1" id="KW-0732">Signal</keyword>
<dbReference type="AlphaFoldDB" id="A0A0R3UR35"/>
<feature type="chain" id="PRO_5043132319" evidence="1">
    <location>
        <begin position="24"/>
        <end position="177"/>
    </location>
</feature>
<evidence type="ECO:0000313" key="2">
    <source>
        <dbReference type="EMBL" id="VDD84338.1"/>
    </source>
</evidence>
<evidence type="ECO:0000256" key="1">
    <source>
        <dbReference type="SAM" id="SignalP"/>
    </source>
</evidence>
<evidence type="ECO:0000313" key="3">
    <source>
        <dbReference type="Proteomes" id="UP000267029"/>
    </source>
</evidence>
<feature type="signal peptide" evidence="1">
    <location>
        <begin position="1"/>
        <end position="23"/>
    </location>
</feature>
<reference evidence="2 3" key="2">
    <citation type="submission" date="2018-10" db="EMBL/GenBank/DDBJ databases">
        <authorList>
            <consortium name="Pathogen Informatics"/>
        </authorList>
    </citation>
    <scope>NUCLEOTIDE SEQUENCE [LARGE SCALE GENOMIC DNA]</scope>
</reference>
<dbReference type="WBParaSite" id="MCOS_0001034001-mRNA-1">
    <property type="protein sequence ID" value="MCOS_0001034001-mRNA-1"/>
    <property type="gene ID" value="MCOS_0001034001"/>
</dbReference>
<proteinExistence type="predicted"/>
<sequence length="177" mass="19722">MVSPTYLLFCLAVCAFGRVVVNTDTENAAEETTIAITSRVIQGVTSKIQRCLSNRICRPALKSFHVIGSNSVNWQGRILSSTPQSPYYSCELSTSSIALSLTECTALNETHHEFQPLEPIHMSNFVVKFDVEEIMTGRFHIGNSRPYTEIVSFPTNDRYTNSGSILNLLASFINQYC</sequence>
<dbReference type="Proteomes" id="UP000267029">
    <property type="component" value="Unassembled WGS sequence"/>
</dbReference>
<reference evidence="4" key="1">
    <citation type="submission" date="2017-02" db="UniProtKB">
        <authorList>
            <consortium name="WormBaseParasite"/>
        </authorList>
    </citation>
    <scope>IDENTIFICATION</scope>
</reference>
<name>A0A0R3UR35_MESCO</name>
<organism evidence="4">
    <name type="scientific">Mesocestoides corti</name>
    <name type="common">Flatworm</name>
    <dbReference type="NCBI Taxonomy" id="53468"/>
    <lineage>
        <taxon>Eukaryota</taxon>
        <taxon>Metazoa</taxon>
        <taxon>Spiralia</taxon>
        <taxon>Lophotrochozoa</taxon>
        <taxon>Platyhelminthes</taxon>
        <taxon>Cestoda</taxon>
        <taxon>Eucestoda</taxon>
        <taxon>Cyclophyllidea</taxon>
        <taxon>Mesocestoididae</taxon>
        <taxon>Mesocestoides</taxon>
    </lineage>
</organism>
<accession>A0A0R3UR35</accession>
<protein>
    <submittedName>
        <fullName evidence="4">CUB domain-containing protein</fullName>
    </submittedName>
</protein>
<dbReference type="EMBL" id="UXSR01006191">
    <property type="protein sequence ID" value="VDD84338.1"/>
    <property type="molecule type" value="Genomic_DNA"/>
</dbReference>